<keyword evidence="3" id="KW-1185">Reference proteome</keyword>
<sequence length="88" mass="9230">MAAAIEEGFPSGQRDQTVNLTAPPSKVRILLPPPFALTINDAIKDTRGGVPEWPKGSDCKSDGSAFEGSNPSPSTTFILYGSKIVGLL</sequence>
<evidence type="ECO:0000313" key="3">
    <source>
        <dbReference type="Proteomes" id="UP000017548"/>
    </source>
</evidence>
<name>A0ABP2Z316_9GAMM</name>
<evidence type="ECO:0000256" key="1">
    <source>
        <dbReference type="SAM" id="MobiDB-lite"/>
    </source>
</evidence>
<reference evidence="2 3" key="1">
    <citation type="journal article" date="2013" name="Genome Announc.">
        <title>Draft Genome Sequence of Shewanella decolorationis S12, a Dye-Degrading Bacterium Isolated from a Wastewater Treatment Plant.</title>
        <authorList>
            <person name="Xu M."/>
            <person name="Fang Y."/>
            <person name="Liu J."/>
            <person name="Chen X."/>
            <person name="Sun G."/>
            <person name="Guo J."/>
            <person name="Hua Z."/>
            <person name="Tu Q."/>
            <person name="Wu L."/>
            <person name="Zhou J."/>
            <person name="Liu X."/>
        </authorList>
    </citation>
    <scope>NUCLEOTIDE SEQUENCE [LARGE SCALE GENOMIC DNA]</scope>
    <source>
        <strain evidence="2 3">S12</strain>
    </source>
</reference>
<feature type="region of interest" description="Disordered" evidence="1">
    <location>
        <begin position="48"/>
        <end position="70"/>
    </location>
</feature>
<protein>
    <submittedName>
        <fullName evidence="2">Uncharacterized protein</fullName>
    </submittedName>
</protein>
<proteinExistence type="predicted"/>
<comment type="caution">
    <text evidence="2">The sequence shown here is derived from an EMBL/GenBank/DDBJ whole genome shotgun (WGS) entry which is preliminary data.</text>
</comment>
<accession>A0ABP2Z316</accession>
<organism evidence="2 3">
    <name type="scientific">Shewanella decolorationis S12</name>
    <dbReference type="NCBI Taxonomy" id="1353536"/>
    <lineage>
        <taxon>Bacteria</taxon>
        <taxon>Pseudomonadati</taxon>
        <taxon>Pseudomonadota</taxon>
        <taxon>Gammaproteobacteria</taxon>
        <taxon>Alteromonadales</taxon>
        <taxon>Shewanellaceae</taxon>
        <taxon>Shewanella</taxon>
    </lineage>
</organism>
<evidence type="ECO:0000313" key="2">
    <source>
        <dbReference type="EMBL" id="ESE41021.1"/>
    </source>
</evidence>
<dbReference type="EMBL" id="AXZL01000067">
    <property type="protein sequence ID" value="ESE41021.1"/>
    <property type="molecule type" value="Genomic_DNA"/>
</dbReference>
<gene>
    <name evidence="2" type="ORF">SHD_2226</name>
</gene>
<dbReference type="Proteomes" id="UP000017548">
    <property type="component" value="Unassembled WGS sequence"/>
</dbReference>